<dbReference type="Proteomes" id="UP000036681">
    <property type="component" value="Unplaced"/>
</dbReference>
<reference evidence="3" key="1">
    <citation type="submission" date="2017-02" db="UniProtKB">
        <authorList>
            <consortium name="WormBaseParasite"/>
        </authorList>
    </citation>
    <scope>IDENTIFICATION</scope>
</reference>
<name>A0A0M3HZD4_ASCLU</name>
<evidence type="ECO:0000313" key="3">
    <source>
        <dbReference type="WBParaSite" id="ALUE_0000904201-mRNA-1"/>
    </source>
</evidence>
<sequence length="57" mass="6750">MFCRRSTPSCRSICFVIILLTIIPLLDYYGRRKKKETMPTYGNEPRCTFLDSKDEKN</sequence>
<keyword evidence="1" id="KW-0472">Membrane</keyword>
<keyword evidence="1" id="KW-0812">Transmembrane</keyword>
<dbReference type="AlphaFoldDB" id="A0A0M3HZD4"/>
<feature type="transmembrane region" description="Helical" evidence="1">
    <location>
        <begin position="12"/>
        <end position="30"/>
    </location>
</feature>
<keyword evidence="1" id="KW-1133">Transmembrane helix</keyword>
<keyword evidence="2" id="KW-1185">Reference proteome</keyword>
<organism evidence="2 3">
    <name type="scientific">Ascaris lumbricoides</name>
    <name type="common">Giant roundworm</name>
    <dbReference type="NCBI Taxonomy" id="6252"/>
    <lineage>
        <taxon>Eukaryota</taxon>
        <taxon>Metazoa</taxon>
        <taxon>Ecdysozoa</taxon>
        <taxon>Nematoda</taxon>
        <taxon>Chromadorea</taxon>
        <taxon>Rhabditida</taxon>
        <taxon>Spirurina</taxon>
        <taxon>Ascaridomorpha</taxon>
        <taxon>Ascaridoidea</taxon>
        <taxon>Ascarididae</taxon>
        <taxon>Ascaris</taxon>
    </lineage>
</organism>
<proteinExistence type="predicted"/>
<protein>
    <submittedName>
        <fullName evidence="3">Uncharacterized protein</fullName>
    </submittedName>
</protein>
<dbReference type="WBParaSite" id="ALUE_0000904201-mRNA-1">
    <property type="protein sequence ID" value="ALUE_0000904201-mRNA-1"/>
    <property type="gene ID" value="ALUE_0000904201"/>
</dbReference>
<evidence type="ECO:0000256" key="1">
    <source>
        <dbReference type="SAM" id="Phobius"/>
    </source>
</evidence>
<evidence type="ECO:0000313" key="2">
    <source>
        <dbReference type="Proteomes" id="UP000036681"/>
    </source>
</evidence>
<accession>A0A0M3HZD4</accession>